<evidence type="ECO:0000313" key="3">
    <source>
        <dbReference type="Proteomes" id="UP001285921"/>
    </source>
</evidence>
<accession>A0ABQ6NPU3</accession>
<evidence type="ECO:0000259" key="1">
    <source>
        <dbReference type="Pfam" id="PF13203"/>
    </source>
</evidence>
<name>A0ABQ6NPU3_9BACL</name>
<keyword evidence="3" id="KW-1185">Reference proteome</keyword>
<gene>
    <name evidence="2" type="ORF">PghCCS26_42280</name>
</gene>
<feature type="domain" description="Putative metallopeptidase" evidence="1">
    <location>
        <begin position="217"/>
        <end position="454"/>
    </location>
</feature>
<comment type="caution">
    <text evidence="2">The sequence shown here is derived from an EMBL/GenBank/DDBJ whole genome shotgun (WGS) entry which is preliminary data.</text>
</comment>
<evidence type="ECO:0000313" key="2">
    <source>
        <dbReference type="EMBL" id="GMK47098.1"/>
    </source>
</evidence>
<dbReference type="Pfam" id="PF13203">
    <property type="entry name" value="DUF2201_N"/>
    <property type="match status" value="1"/>
</dbReference>
<dbReference type="EMBL" id="BTCL01000017">
    <property type="protein sequence ID" value="GMK47098.1"/>
    <property type="molecule type" value="Genomic_DNA"/>
</dbReference>
<sequence>MPKKTKTADPATKQVNEAIQYISDHPILSPLSSRVRIIRQESSPYPEAGWAKVTLRGTIYLHPKRRGETSEWIYVLAHCLLHLGLGHFKVKHEKPHYWNAACDVYVARFLQDLKIGTPPADMETRFDLPVRDEQQLYSYFMERGLPPALNFVGTAGPSVGDMEYNDKESYSYHYSGKEPDWEAYLAKGLANAVTRAVSVAGGHLDSITSESASLTAAARAKRWFIDHYPLLGALAAGFKLIEDAQLCQRLQISIAAINVVDQVIYMNPSAGLTDDETLFVMAHELLHAGLQHHERCMGRDHYLWNIACDYVINLWLVEMKIGEYPRVGLMLDPELKGLSAESIYDRMVADIRVYRKLATLRGNGLGDILDNGSPGFRDAREGQRLDDFCRNAMQQGLIYHEEQSRGYLPFGLVEEIRALGQPPIKWDVELARWFDHYFTPLEKKRTYSRVSRRQSSTPDIPRPLWVDSGSAEDGRTFGVILDTSGSMDKKLLAKCLGAIASYSAARDVPMARIIFCDAAPYDAGYMSPDLISDRVKVKGRGGTILQPAIDLLERAEDFPKNGPILIITDGECDRLRVKRDHAYLLPKGKHLPFYPKGPVFRID</sequence>
<proteinExistence type="predicted"/>
<protein>
    <recommendedName>
        <fullName evidence="1">Putative metallopeptidase domain-containing protein</fullName>
    </recommendedName>
</protein>
<dbReference type="RefSeq" id="WP_317981172.1">
    <property type="nucleotide sequence ID" value="NZ_BTCL01000017.1"/>
</dbReference>
<organism evidence="2 3">
    <name type="scientific">Paenibacillus glycanilyticus</name>
    <dbReference type="NCBI Taxonomy" id="126569"/>
    <lineage>
        <taxon>Bacteria</taxon>
        <taxon>Bacillati</taxon>
        <taxon>Bacillota</taxon>
        <taxon>Bacilli</taxon>
        <taxon>Bacillales</taxon>
        <taxon>Paenibacillaceae</taxon>
        <taxon>Paenibacillus</taxon>
    </lineage>
</organism>
<dbReference type="PANTHER" id="PTHR38730:SF1">
    <property type="entry name" value="SLL7028 PROTEIN"/>
    <property type="match status" value="1"/>
</dbReference>
<reference evidence="2 3" key="1">
    <citation type="submission" date="2023-05" db="EMBL/GenBank/DDBJ databases">
        <title>Draft genome of Paenibacillus sp. CCS26.</title>
        <authorList>
            <person name="Akita H."/>
            <person name="Shinto Y."/>
            <person name="Kimura Z."/>
        </authorList>
    </citation>
    <scope>NUCLEOTIDE SEQUENCE [LARGE SCALE GENOMIC DNA]</scope>
    <source>
        <strain evidence="2 3">CCS26</strain>
    </source>
</reference>
<dbReference type="InterPro" id="IPR025154">
    <property type="entry name" value="Put_metallopeptidase_dom"/>
</dbReference>
<dbReference type="Proteomes" id="UP001285921">
    <property type="component" value="Unassembled WGS sequence"/>
</dbReference>
<dbReference type="PANTHER" id="PTHR38730">
    <property type="entry name" value="SLL7028 PROTEIN"/>
    <property type="match status" value="1"/>
</dbReference>